<sequence length="108" mass="12823">MCCSSLDGSSRRISSSISPHRILWIIAFCRTRTDLLPHSRRRKQFWIGGVDDYSQHEKFGEHVIHRLERIDITLRICIWSDPRPSCRILLFKPGVCKEQLLQFFCHRQ</sequence>
<dbReference type="EMBL" id="JBGFUD010000319">
    <property type="protein sequence ID" value="MFH4974255.1"/>
    <property type="molecule type" value="Genomic_DNA"/>
</dbReference>
<evidence type="ECO:0000313" key="1">
    <source>
        <dbReference type="EMBL" id="MFH4974255.1"/>
    </source>
</evidence>
<reference evidence="1 2" key="1">
    <citation type="submission" date="2024-08" db="EMBL/GenBank/DDBJ databases">
        <title>Gnathostoma spinigerum genome.</title>
        <authorList>
            <person name="Gonzalez-Bertolin B."/>
            <person name="Monzon S."/>
            <person name="Zaballos A."/>
            <person name="Jimenez P."/>
            <person name="Dekumyoy P."/>
            <person name="Varona S."/>
            <person name="Cuesta I."/>
            <person name="Sumanam S."/>
            <person name="Adisakwattana P."/>
            <person name="Gasser R.B."/>
            <person name="Hernandez-Gonzalez A."/>
            <person name="Young N.D."/>
            <person name="Perteguer M.J."/>
        </authorList>
    </citation>
    <scope>NUCLEOTIDE SEQUENCE [LARGE SCALE GENOMIC DNA]</scope>
    <source>
        <strain evidence="1">AL3</strain>
        <tissue evidence="1">Liver</tissue>
    </source>
</reference>
<evidence type="ECO:0000313" key="2">
    <source>
        <dbReference type="Proteomes" id="UP001608902"/>
    </source>
</evidence>
<organism evidence="1 2">
    <name type="scientific">Gnathostoma spinigerum</name>
    <dbReference type="NCBI Taxonomy" id="75299"/>
    <lineage>
        <taxon>Eukaryota</taxon>
        <taxon>Metazoa</taxon>
        <taxon>Ecdysozoa</taxon>
        <taxon>Nematoda</taxon>
        <taxon>Chromadorea</taxon>
        <taxon>Rhabditida</taxon>
        <taxon>Spirurina</taxon>
        <taxon>Gnathostomatomorpha</taxon>
        <taxon>Gnathostomatoidea</taxon>
        <taxon>Gnathostomatidae</taxon>
        <taxon>Gnathostoma</taxon>
    </lineage>
</organism>
<protein>
    <submittedName>
        <fullName evidence="1">Uncharacterized protein</fullName>
    </submittedName>
</protein>
<gene>
    <name evidence="1" type="ORF">AB6A40_000964</name>
</gene>
<name>A0ABD6E348_9BILA</name>
<comment type="caution">
    <text evidence="1">The sequence shown here is derived from an EMBL/GenBank/DDBJ whole genome shotgun (WGS) entry which is preliminary data.</text>
</comment>
<dbReference type="AlphaFoldDB" id="A0ABD6E348"/>
<proteinExistence type="predicted"/>
<keyword evidence="2" id="KW-1185">Reference proteome</keyword>
<dbReference type="Proteomes" id="UP001608902">
    <property type="component" value="Unassembled WGS sequence"/>
</dbReference>
<accession>A0ABD6E348</accession>